<reference evidence="2" key="1">
    <citation type="submission" date="2020-04" db="EMBL/GenBank/DDBJ databases">
        <title>Genome Assembly and Annotation of Botryosphaeria dothidea sdau 11-99, a Latent Pathogen of Apple Fruit Ring Rot in China.</title>
        <authorList>
            <person name="Yu C."/>
            <person name="Diao Y."/>
            <person name="Lu Q."/>
            <person name="Zhao J."/>
            <person name="Cui S."/>
            <person name="Peng C."/>
            <person name="He B."/>
            <person name="Liu H."/>
        </authorList>
    </citation>
    <scope>NUCLEOTIDE SEQUENCE [LARGE SCALE GENOMIC DNA]</scope>
    <source>
        <strain evidence="2">Sdau11-99</strain>
    </source>
</reference>
<keyword evidence="3" id="KW-1185">Reference proteome</keyword>
<dbReference type="AlphaFoldDB" id="A0A8H4NC56"/>
<dbReference type="Proteomes" id="UP000572817">
    <property type="component" value="Unassembled WGS sequence"/>
</dbReference>
<evidence type="ECO:0000313" key="2">
    <source>
        <dbReference type="EMBL" id="KAF4309927.1"/>
    </source>
</evidence>
<feature type="compositionally biased region" description="Polar residues" evidence="1">
    <location>
        <begin position="9"/>
        <end position="18"/>
    </location>
</feature>
<name>A0A8H4NC56_9PEZI</name>
<protein>
    <submittedName>
        <fullName evidence="2">Uncharacterized protein</fullName>
    </submittedName>
</protein>
<evidence type="ECO:0000256" key="1">
    <source>
        <dbReference type="SAM" id="MobiDB-lite"/>
    </source>
</evidence>
<organism evidence="2 3">
    <name type="scientific">Botryosphaeria dothidea</name>
    <dbReference type="NCBI Taxonomy" id="55169"/>
    <lineage>
        <taxon>Eukaryota</taxon>
        <taxon>Fungi</taxon>
        <taxon>Dikarya</taxon>
        <taxon>Ascomycota</taxon>
        <taxon>Pezizomycotina</taxon>
        <taxon>Dothideomycetes</taxon>
        <taxon>Dothideomycetes incertae sedis</taxon>
        <taxon>Botryosphaeriales</taxon>
        <taxon>Botryosphaeriaceae</taxon>
        <taxon>Botryosphaeria</taxon>
    </lineage>
</organism>
<comment type="caution">
    <text evidence="2">The sequence shown here is derived from an EMBL/GenBank/DDBJ whole genome shotgun (WGS) entry which is preliminary data.</text>
</comment>
<feature type="region of interest" description="Disordered" evidence="1">
    <location>
        <begin position="1"/>
        <end position="91"/>
    </location>
</feature>
<dbReference type="EMBL" id="WWBZ02000016">
    <property type="protein sequence ID" value="KAF4309927.1"/>
    <property type="molecule type" value="Genomic_DNA"/>
</dbReference>
<sequence>MSFAAMSQPGPQDSQNTAGEGGPATMNEAAGDTTGHPELRERAKQRFSRERKQRRPQRGCARPHHQHGGGGAPAGHLDGGVPESKITAQYE</sequence>
<evidence type="ECO:0000313" key="3">
    <source>
        <dbReference type="Proteomes" id="UP000572817"/>
    </source>
</evidence>
<feature type="compositionally biased region" description="Basic and acidic residues" evidence="1">
    <location>
        <begin position="35"/>
        <end position="50"/>
    </location>
</feature>
<proteinExistence type="predicted"/>
<feature type="compositionally biased region" description="Basic residues" evidence="1">
    <location>
        <begin position="51"/>
        <end position="67"/>
    </location>
</feature>
<gene>
    <name evidence="2" type="ORF">GTA08_BOTSDO03145</name>
</gene>
<accession>A0A8H4NC56</accession>